<dbReference type="InterPro" id="IPR004000">
    <property type="entry name" value="Actin"/>
</dbReference>
<dbReference type="AlphaFoldDB" id="A0A8H6HZY0"/>
<gene>
    <name evidence="1" type="ORF">DFP72DRAFT_894742</name>
</gene>
<dbReference type="Proteomes" id="UP000521943">
    <property type="component" value="Unassembled WGS sequence"/>
</dbReference>
<dbReference type="SUPFAM" id="SSF53067">
    <property type="entry name" value="Actin-like ATPase domain"/>
    <property type="match status" value="1"/>
</dbReference>
<dbReference type="Gene3D" id="3.30.420.40">
    <property type="match status" value="1"/>
</dbReference>
<dbReference type="Pfam" id="PF00022">
    <property type="entry name" value="Actin"/>
    <property type="match status" value="1"/>
</dbReference>
<comment type="caution">
    <text evidence="1">The sequence shown here is derived from an EMBL/GenBank/DDBJ whole genome shotgun (WGS) entry which is preliminary data.</text>
</comment>
<organism evidence="1 2">
    <name type="scientific">Ephemerocybe angulata</name>
    <dbReference type="NCBI Taxonomy" id="980116"/>
    <lineage>
        <taxon>Eukaryota</taxon>
        <taxon>Fungi</taxon>
        <taxon>Dikarya</taxon>
        <taxon>Basidiomycota</taxon>
        <taxon>Agaricomycotina</taxon>
        <taxon>Agaricomycetes</taxon>
        <taxon>Agaricomycetidae</taxon>
        <taxon>Agaricales</taxon>
        <taxon>Agaricineae</taxon>
        <taxon>Psathyrellaceae</taxon>
        <taxon>Ephemerocybe</taxon>
    </lineage>
</organism>
<dbReference type="InterPro" id="IPR043129">
    <property type="entry name" value="ATPase_NBD"/>
</dbReference>
<protein>
    <submittedName>
        <fullName evidence="1">Uncharacterized protein</fullName>
    </submittedName>
</protein>
<keyword evidence="2" id="KW-1185">Reference proteome</keyword>
<sequence>MGWLENAAVVIENGSSLCKAGFAGEDGPRTVFPSFIGRPLQGGAHTAIENYYVGYVYSS</sequence>
<dbReference type="EMBL" id="JACGCI010000027">
    <property type="protein sequence ID" value="KAF6756160.1"/>
    <property type="molecule type" value="Genomic_DNA"/>
</dbReference>
<evidence type="ECO:0000313" key="1">
    <source>
        <dbReference type="EMBL" id="KAF6756160.1"/>
    </source>
</evidence>
<name>A0A8H6HZY0_9AGAR</name>
<evidence type="ECO:0000313" key="2">
    <source>
        <dbReference type="Proteomes" id="UP000521943"/>
    </source>
</evidence>
<dbReference type="OrthoDB" id="5132116at2759"/>
<proteinExistence type="predicted"/>
<accession>A0A8H6HZY0</accession>
<reference evidence="1 2" key="1">
    <citation type="submission" date="2020-07" db="EMBL/GenBank/DDBJ databases">
        <title>Comparative genomics of pyrophilous fungi reveals a link between fire events and developmental genes.</title>
        <authorList>
            <consortium name="DOE Joint Genome Institute"/>
            <person name="Steindorff A.S."/>
            <person name="Carver A."/>
            <person name="Calhoun S."/>
            <person name="Stillman K."/>
            <person name="Liu H."/>
            <person name="Lipzen A."/>
            <person name="Pangilinan J."/>
            <person name="Labutti K."/>
            <person name="Bruns T.D."/>
            <person name="Grigoriev I.V."/>
        </authorList>
    </citation>
    <scope>NUCLEOTIDE SEQUENCE [LARGE SCALE GENOMIC DNA]</scope>
    <source>
        <strain evidence="1 2">CBS 144469</strain>
    </source>
</reference>